<dbReference type="Pfam" id="PF00884">
    <property type="entry name" value="Sulfatase"/>
    <property type="match status" value="1"/>
</dbReference>
<feature type="transmembrane region" description="Helical" evidence="7">
    <location>
        <begin position="18"/>
        <end position="39"/>
    </location>
</feature>
<evidence type="ECO:0000256" key="1">
    <source>
        <dbReference type="ARBA" id="ARBA00004651"/>
    </source>
</evidence>
<keyword evidence="5 7" id="KW-0472">Membrane</keyword>
<evidence type="ECO:0000256" key="5">
    <source>
        <dbReference type="ARBA" id="ARBA00023136"/>
    </source>
</evidence>
<comment type="subcellular location">
    <subcellularLocation>
        <location evidence="1">Cell membrane</location>
        <topology evidence="1">Multi-pass membrane protein</topology>
    </subcellularLocation>
</comment>
<proteinExistence type="predicted"/>
<feature type="transmembrane region" description="Helical" evidence="7">
    <location>
        <begin position="202"/>
        <end position="219"/>
    </location>
</feature>
<dbReference type="Gene3D" id="3.30.1120.80">
    <property type="match status" value="1"/>
</dbReference>
<dbReference type="InterPro" id="IPR017850">
    <property type="entry name" value="Alkaline_phosphatase_core_sf"/>
</dbReference>
<feature type="transmembrane region" description="Helical" evidence="7">
    <location>
        <begin position="240"/>
        <end position="258"/>
    </location>
</feature>
<feature type="transmembrane region" description="Helical" evidence="7">
    <location>
        <begin position="51"/>
        <end position="81"/>
    </location>
</feature>
<dbReference type="SUPFAM" id="SSF53649">
    <property type="entry name" value="Alkaline phosphatase-like"/>
    <property type="match status" value="1"/>
</dbReference>
<keyword evidence="2" id="KW-1003">Cell membrane</keyword>
<feature type="transmembrane region" description="Helical" evidence="7">
    <location>
        <begin position="122"/>
        <end position="142"/>
    </location>
</feature>
<dbReference type="PANTHER" id="PTHR47371">
    <property type="entry name" value="LIPOTEICHOIC ACID SYNTHASE"/>
    <property type="match status" value="1"/>
</dbReference>
<evidence type="ECO:0000256" key="3">
    <source>
        <dbReference type="ARBA" id="ARBA00022692"/>
    </source>
</evidence>
<accession>A0ABS2K4P4</accession>
<keyword evidence="4 7" id="KW-1133">Transmembrane helix</keyword>
<evidence type="ECO:0000259" key="8">
    <source>
        <dbReference type="Pfam" id="PF00884"/>
    </source>
</evidence>
<feature type="region of interest" description="Disordered" evidence="6">
    <location>
        <begin position="704"/>
        <end position="729"/>
    </location>
</feature>
<dbReference type="InterPro" id="IPR000917">
    <property type="entry name" value="Sulfatase_N"/>
</dbReference>
<dbReference type="EMBL" id="JADIKE010000036">
    <property type="protein sequence ID" value="MBM7126136.1"/>
    <property type="molecule type" value="Genomic_DNA"/>
</dbReference>
<keyword evidence="3 7" id="KW-0812">Transmembrane</keyword>
<name>A0ABS2K4P4_9GAMM</name>
<protein>
    <submittedName>
        <fullName evidence="9">LTA synthase family protein</fullName>
    </submittedName>
</protein>
<evidence type="ECO:0000256" key="2">
    <source>
        <dbReference type="ARBA" id="ARBA00022475"/>
    </source>
</evidence>
<dbReference type="Proteomes" id="UP001430149">
    <property type="component" value="Unassembled WGS sequence"/>
</dbReference>
<gene>
    <name evidence="9" type="ORF">ISP19_12225</name>
</gene>
<reference evidence="9" key="1">
    <citation type="submission" date="2020-10" db="EMBL/GenBank/DDBJ databases">
        <title>Phylogeny of dyella-like bacteria.</title>
        <authorList>
            <person name="Fu J."/>
        </authorList>
    </citation>
    <scope>NUCLEOTIDE SEQUENCE</scope>
    <source>
        <strain evidence="9">DHOC52</strain>
    </source>
</reference>
<dbReference type="RefSeq" id="WP_204682512.1">
    <property type="nucleotide sequence ID" value="NZ_BSNR01000002.1"/>
</dbReference>
<dbReference type="Gene3D" id="3.40.720.10">
    <property type="entry name" value="Alkaline Phosphatase, subunit A"/>
    <property type="match status" value="1"/>
</dbReference>
<evidence type="ECO:0000313" key="10">
    <source>
        <dbReference type="Proteomes" id="UP001430149"/>
    </source>
</evidence>
<evidence type="ECO:0000256" key="7">
    <source>
        <dbReference type="SAM" id="Phobius"/>
    </source>
</evidence>
<evidence type="ECO:0000313" key="9">
    <source>
        <dbReference type="EMBL" id="MBM7126136.1"/>
    </source>
</evidence>
<comment type="caution">
    <text evidence="9">The sequence shown here is derived from an EMBL/GenBank/DDBJ whole genome shotgun (WGS) entry which is preliminary data.</text>
</comment>
<evidence type="ECO:0000256" key="4">
    <source>
        <dbReference type="ARBA" id="ARBA00022989"/>
    </source>
</evidence>
<feature type="transmembrane region" description="Helical" evidence="7">
    <location>
        <begin position="149"/>
        <end position="171"/>
    </location>
</feature>
<feature type="domain" description="Sulfatase N-terminal" evidence="8">
    <location>
        <begin position="338"/>
        <end position="607"/>
    </location>
</feature>
<organism evidence="9 10">
    <name type="scientific">Dyella flava</name>
    <dbReference type="NCBI Taxonomy" id="1920170"/>
    <lineage>
        <taxon>Bacteria</taxon>
        <taxon>Pseudomonadati</taxon>
        <taxon>Pseudomonadota</taxon>
        <taxon>Gammaproteobacteria</taxon>
        <taxon>Lysobacterales</taxon>
        <taxon>Rhodanobacteraceae</taxon>
        <taxon>Dyella</taxon>
    </lineage>
</organism>
<dbReference type="PANTHER" id="PTHR47371:SF3">
    <property type="entry name" value="PHOSPHOGLYCEROL TRANSFERASE I"/>
    <property type="match status" value="1"/>
</dbReference>
<keyword evidence="10" id="KW-1185">Reference proteome</keyword>
<feature type="transmembrane region" description="Helical" evidence="7">
    <location>
        <begin position="93"/>
        <end position="116"/>
    </location>
</feature>
<evidence type="ECO:0000256" key="6">
    <source>
        <dbReference type="SAM" id="MobiDB-lite"/>
    </source>
</evidence>
<sequence>MSLTFSSRSTLRERFRPLWWFGIVYVVLGAITRVALLVMTGKGIPHNPLDWLYAFGVGLCSDLITLLYVGWPLLLFLWIVPSRRPLISTARQWLIYVLLLAALYALTLFALHLAVHAAIRDVWPIMLVFLFFLPMPALCYGARSGQHGLYILCLLLLFGLLFVAASELVFWDEFGVRFNFIAVDYLVYTTEVVDNIRESYPIARWLTMLAATAIVILLLSRGALRTRDHGTHFGQRSKVVAVWFVLTVMSLFVVNSSTKDRTSNTYVNELAGNGVYQFFAAFRSSHLDYDRFYRTLPLHEAFTRVRAQLKTPDATYVSNDPRDLTREIQHPGPEQHLNVVLISVESLSADFLNTFGASHGDITPNLDALVGQSLFFDHLYANGTRTVRGLEALSMSIPPTPGDSILKQAHNEDMLSLGQIFDQHGYVSQFVYGGYGYFDNMNYFFSHNGYQIVDRSSIPKSMPIHGENVWGVADEDLYTLALSQMDAIHAQGKPFFLHIMTTSNHRPFTFPAGRVQERNGSREGAIAYTDWSIADFINRARTKPYFDDTVFVITADHCASSAGRSSVPIDRYHIPLWIYAPKHFAPQRIETQMSQMDIPTTLLGLLNFSYRSRFFGYDVFHLAPGQERAFPATYEKLGYLHGKELSILEPQRKTEQVIPNFDTGDATPVANINQDDLDNATADYQVASYLFKHGLLARTASDATPVTPAPAPASSAPAPVSTSSVATAP</sequence>
<dbReference type="InterPro" id="IPR050448">
    <property type="entry name" value="OpgB/LTA_synthase_biosynth"/>
</dbReference>
<dbReference type="CDD" id="cd16015">
    <property type="entry name" value="LTA_synthase"/>
    <property type="match status" value="1"/>
</dbReference>